<evidence type="ECO:0000313" key="2">
    <source>
        <dbReference type="Proteomes" id="UP001164539"/>
    </source>
</evidence>
<accession>A0ACC1XRB3</accession>
<dbReference type="Proteomes" id="UP001164539">
    <property type="component" value="Chromosome 8"/>
</dbReference>
<evidence type="ECO:0000313" key="1">
    <source>
        <dbReference type="EMBL" id="KAJ4713269.1"/>
    </source>
</evidence>
<keyword evidence="2" id="KW-1185">Reference proteome</keyword>
<comment type="caution">
    <text evidence="1">The sequence shown here is derived from an EMBL/GenBank/DDBJ whole genome shotgun (WGS) entry which is preliminary data.</text>
</comment>
<organism evidence="1 2">
    <name type="scientific">Melia azedarach</name>
    <name type="common">Chinaberry tree</name>
    <dbReference type="NCBI Taxonomy" id="155640"/>
    <lineage>
        <taxon>Eukaryota</taxon>
        <taxon>Viridiplantae</taxon>
        <taxon>Streptophyta</taxon>
        <taxon>Embryophyta</taxon>
        <taxon>Tracheophyta</taxon>
        <taxon>Spermatophyta</taxon>
        <taxon>Magnoliopsida</taxon>
        <taxon>eudicotyledons</taxon>
        <taxon>Gunneridae</taxon>
        <taxon>Pentapetalae</taxon>
        <taxon>rosids</taxon>
        <taxon>malvids</taxon>
        <taxon>Sapindales</taxon>
        <taxon>Meliaceae</taxon>
        <taxon>Melia</taxon>
    </lineage>
</organism>
<gene>
    <name evidence="1" type="ORF">OWV82_015386</name>
</gene>
<sequence>MLSLSFLFSISSSDHQLNSQAMEPLEFKEQHQGNPVQNPRPLCPTYKANLSNMQPMELGNNCLNHANSSQNQEWPSAFSSRFLSNSQFHVPVHIFSPNTSSPTTVSSTLDEARETKVSIVNEKRLKRVISNRESARRSRMRKKKLIEELQLQVNQVQTVNHQLSEKLIRLLESNHQILQENAQLKEKVSSLQMVLSDLLTPLRGLEEVNGNMNHLRAEASSLSIHDQ</sequence>
<name>A0ACC1XRB3_MELAZ</name>
<protein>
    <submittedName>
        <fullName evidence="1">Basic leucine zipper 43-like</fullName>
    </submittedName>
</protein>
<reference evidence="1 2" key="1">
    <citation type="journal article" date="2023" name="Science">
        <title>Complex scaffold remodeling in plant triterpene biosynthesis.</title>
        <authorList>
            <person name="De La Pena R."/>
            <person name="Hodgson H."/>
            <person name="Liu J.C."/>
            <person name="Stephenson M.J."/>
            <person name="Martin A.C."/>
            <person name="Owen C."/>
            <person name="Harkess A."/>
            <person name="Leebens-Mack J."/>
            <person name="Jimenez L.E."/>
            <person name="Osbourn A."/>
            <person name="Sattely E.S."/>
        </authorList>
    </citation>
    <scope>NUCLEOTIDE SEQUENCE [LARGE SCALE GENOMIC DNA]</scope>
    <source>
        <strain evidence="2">cv. JPN11</strain>
        <tissue evidence="1">Leaf</tissue>
    </source>
</reference>
<dbReference type="EMBL" id="CM051401">
    <property type="protein sequence ID" value="KAJ4713269.1"/>
    <property type="molecule type" value="Genomic_DNA"/>
</dbReference>
<proteinExistence type="predicted"/>